<dbReference type="Gene3D" id="1.10.260.40">
    <property type="entry name" value="lambda repressor-like DNA-binding domains"/>
    <property type="match status" value="1"/>
</dbReference>
<comment type="caution">
    <text evidence="1">The sequence shown here is derived from an EMBL/GenBank/DDBJ whole genome shotgun (WGS) entry which is preliminary data.</text>
</comment>
<reference evidence="1 2" key="1">
    <citation type="journal article" date="2014" name="Int. J. Syst. Evol. Microbiol.">
        <title>Complete genome sequence of Corynebacterium casei LMG S-19264T (=DSM 44701T), isolated from a smear-ripened cheese.</title>
        <authorList>
            <consortium name="US DOE Joint Genome Institute (JGI-PGF)"/>
            <person name="Walter F."/>
            <person name="Albersmeier A."/>
            <person name="Kalinowski J."/>
            <person name="Ruckert C."/>
        </authorList>
    </citation>
    <scope>NUCLEOTIDE SEQUENCE [LARGE SCALE GENOMIC DNA]</scope>
    <source>
        <strain evidence="1 2">CGMCC 1.9161</strain>
    </source>
</reference>
<evidence type="ECO:0000313" key="1">
    <source>
        <dbReference type="EMBL" id="GGK36995.1"/>
    </source>
</evidence>
<dbReference type="GO" id="GO:0003677">
    <property type="term" value="F:DNA binding"/>
    <property type="evidence" value="ECO:0007669"/>
    <property type="project" value="InterPro"/>
</dbReference>
<evidence type="ECO:0000313" key="2">
    <source>
        <dbReference type="Proteomes" id="UP000600449"/>
    </source>
</evidence>
<protein>
    <submittedName>
        <fullName evidence="1">Transcriptional regulator</fullName>
    </submittedName>
</protein>
<dbReference type="InterPro" id="IPR010982">
    <property type="entry name" value="Lambda_DNA-bd_dom_sf"/>
</dbReference>
<accession>A0A917Q978</accession>
<organism evidence="1 2">
    <name type="scientific">Salinarimonas ramus</name>
    <dbReference type="NCBI Taxonomy" id="690164"/>
    <lineage>
        <taxon>Bacteria</taxon>
        <taxon>Pseudomonadati</taxon>
        <taxon>Pseudomonadota</taxon>
        <taxon>Alphaproteobacteria</taxon>
        <taxon>Hyphomicrobiales</taxon>
        <taxon>Salinarimonadaceae</taxon>
        <taxon>Salinarimonas</taxon>
    </lineage>
</organism>
<dbReference type="EMBL" id="BMMF01000006">
    <property type="protein sequence ID" value="GGK36995.1"/>
    <property type="molecule type" value="Genomic_DNA"/>
</dbReference>
<gene>
    <name evidence="1" type="ORF">GCM10011322_25010</name>
</gene>
<keyword evidence="2" id="KW-1185">Reference proteome</keyword>
<dbReference type="AlphaFoldDB" id="A0A917Q978"/>
<name>A0A917Q978_9HYPH</name>
<dbReference type="RefSeq" id="WP_308423833.1">
    <property type="nucleotide sequence ID" value="NZ_BMMF01000006.1"/>
</dbReference>
<proteinExistence type="predicted"/>
<sequence>MAKDQGKPRISSEQMRAARGLLRWEQKDLARESKVSLPTITRLELTPGPIGGWDRTAEAIRAAFETAGIEFLEANGSGEGVRFRKS</sequence>
<dbReference type="Proteomes" id="UP000600449">
    <property type="component" value="Unassembled WGS sequence"/>
</dbReference>